<dbReference type="InterPro" id="IPR018306">
    <property type="entry name" value="Phage_T5_Orf172_DNA-bd"/>
</dbReference>
<feature type="region of interest" description="Disordered" evidence="1">
    <location>
        <begin position="397"/>
        <end position="416"/>
    </location>
</feature>
<organism evidence="3 4">
    <name type="scientific">Mycena metata</name>
    <dbReference type="NCBI Taxonomy" id="1033252"/>
    <lineage>
        <taxon>Eukaryota</taxon>
        <taxon>Fungi</taxon>
        <taxon>Dikarya</taxon>
        <taxon>Basidiomycota</taxon>
        <taxon>Agaricomycotina</taxon>
        <taxon>Agaricomycetes</taxon>
        <taxon>Agaricomycetidae</taxon>
        <taxon>Agaricales</taxon>
        <taxon>Marasmiineae</taxon>
        <taxon>Mycenaceae</taxon>
        <taxon>Mycena</taxon>
    </lineage>
</organism>
<evidence type="ECO:0000256" key="1">
    <source>
        <dbReference type="SAM" id="MobiDB-lite"/>
    </source>
</evidence>
<dbReference type="AlphaFoldDB" id="A0AAD7NRP8"/>
<proteinExistence type="predicted"/>
<evidence type="ECO:0000313" key="4">
    <source>
        <dbReference type="Proteomes" id="UP001215598"/>
    </source>
</evidence>
<dbReference type="Pfam" id="PF10544">
    <property type="entry name" value="T5orf172"/>
    <property type="match status" value="1"/>
</dbReference>
<accession>A0AAD7NRP8</accession>
<evidence type="ECO:0000313" key="3">
    <source>
        <dbReference type="EMBL" id="KAJ7772341.1"/>
    </source>
</evidence>
<evidence type="ECO:0000259" key="2">
    <source>
        <dbReference type="Pfam" id="PF10544"/>
    </source>
</evidence>
<comment type="caution">
    <text evidence="3">The sequence shown here is derived from an EMBL/GenBank/DDBJ whole genome shotgun (WGS) entry which is preliminary data.</text>
</comment>
<keyword evidence="4" id="KW-1185">Reference proteome</keyword>
<protein>
    <recommendedName>
        <fullName evidence="2">Bacteriophage T5 Orf172 DNA-binding domain-containing protein</fullName>
    </recommendedName>
</protein>
<reference evidence="3" key="1">
    <citation type="submission" date="2023-03" db="EMBL/GenBank/DDBJ databases">
        <title>Massive genome expansion in bonnet fungi (Mycena s.s.) driven by repeated elements and novel gene families across ecological guilds.</title>
        <authorList>
            <consortium name="Lawrence Berkeley National Laboratory"/>
            <person name="Harder C.B."/>
            <person name="Miyauchi S."/>
            <person name="Viragh M."/>
            <person name="Kuo A."/>
            <person name="Thoen E."/>
            <person name="Andreopoulos B."/>
            <person name="Lu D."/>
            <person name="Skrede I."/>
            <person name="Drula E."/>
            <person name="Henrissat B."/>
            <person name="Morin E."/>
            <person name="Kohler A."/>
            <person name="Barry K."/>
            <person name="LaButti K."/>
            <person name="Morin E."/>
            <person name="Salamov A."/>
            <person name="Lipzen A."/>
            <person name="Mereny Z."/>
            <person name="Hegedus B."/>
            <person name="Baldrian P."/>
            <person name="Stursova M."/>
            <person name="Weitz H."/>
            <person name="Taylor A."/>
            <person name="Grigoriev I.V."/>
            <person name="Nagy L.G."/>
            <person name="Martin F."/>
            <person name="Kauserud H."/>
        </authorList>
    </citation>
    <scope>NUCLEOTIDE SEQUENCE</scope>
    <source>
        <strain evidence="3">CBHHK182m</strain>
    </source>
</reference>
<feature type="domain" description="Bacteriophage T5 Orf172 DNA-binding" evidence="2">
    <location>
        <begin position="185"/>
        <end position="267"/>
    </location>
</feature>
<dbReference type="EMBL" id="JARKIB010000014">
    <property type="protein sequence ID" value="KAJ7772341.1"/>
    <property type="molecule type" value="Genomic_DNA"/>
</dbReference>
<sequence length="459" mass="51565">MREEEAVQHQTPRPLRLGPSLRIQFSSENLAKKGEKEDVPLIVVVKTHGPGGANALIDLYESANAYDCVRSRVASSTVVRKFPARFPSPLDAAVPGRSILLSRMARIIRPSPAPLLQRLRALRRTSIAKSPDVPDPFTRVHVVLARHAYKREGEGNLYVTARIDEKIQQDYEAERIPLETFLDQLEVKLGHTKAMKARQRQYKKCAKKQHLIWHHYYRADRRMLAERMIQLTLDALGAQRAIRACPGCGVRHREYYSFRSIGSYERLHRIIVSCLEALGQKKIEKITLPEESSGIIKQRIRRVKYLSVLPSSFEYDSGCCSNASGDGANCRQGKREGRNCGEIKKWETSTASGNMASAKFTTGLSETSSRYAGGPKQWVVEDVGHIAHRPWERDVRTSTARYGESSKVKSSPGGCAKPQDMRYGAVRAVRYGRGVVGWLRRDVDATESKQAVDRPTGGR</sequence>
<dbReference type="Proteomes" id="UP001215598">
    <property type="component" value="Unassembled WGS sequence"/>
</dbReference>
<gene>
    <name evidence="3" type="ORF">B0H16DRAFT_1451420</name>
</gene>
<name>A0AAD7NRP8_9AGAR</name>